<keyword evidence="1 7" id="KW-0963">Cytoplasm</keyword>
<evidence type="ECO:0000259" key="8">
    <source>
        <dbReference type="Pfam" id="PF02952"/>
    </source>
</evidence>
<keyword evidence="12" id="KW-1185">Reference proteome</keyword>
<organism evidence="11 12">
    <name type="scientific">Niabella yanshanensis</name>
    <dbReference type="NCBI Taxonomy" id="577386"/>
    <lineage>
        <taxon>Bacteria</taxon>
        <taxon>Pseudomonadati</taxon>
        <taxon>Bacteroidota</taxon>
        <taxon>Chitinophagia</taxon>
        <taxon>Chitinophagales</taxon>
        <taxon>Chitinophagaceae</taxon>
        <taxon>Niabella</taxon>
    </lineage>
</organism>
<reference evidence="11 12" key="1">
    <citation type="submission" date="2023-12" db="EMBL/GenBank/DDBJ databases">
        <title>Genome sequencing and assembly of bacterial species from a model synthetic community.</title>
        <authorList>
            <person name="Hogle S.L."/>
        </authorList>
    </citation>
    <scope>NUCLEOTIDE SEQUENCE [LARGE SCALE GENOMIC DNA]</scope>
    <source>
        <strain evidence="11 12">HAMBI_3031</strain>
    </source>
</reference>
<keyword evidence="2 7" id="KW-0479">Metal-binding</keyword>
<proteinExistence type="inferred from homology"/>
<feature type="active site" description="Proton acceptor" evidence="7">
    <location>
        <position position="367"/>
    </location>
</feature>
<dbReference type="InterPro" id="IPR038392">
    <property type="entry name" value="Fucose_isomerase_dom2_sf"/>
</dbReference>
<evidence type="ECO:0000259" key="10">
    <source>
        <dbReference type="Pfam" id="PF07882"/>
    </source>
</evidence>
<comment type="similarity">
    <text evidence="7">Belongs to the L-fucose isomerase family.</text>
</comment>
<sequence length="595" mass="65779">MAVKTKKKSNNYPKIGIRPIIDGRLGGIRESLEETTMNMARAVAALYTKELKYPDGSPVQCVIADTTIGGVKEAAACAEKFAASNVGVSLSVTPCWCYGSETMDMNPLVPKAIWGFNGTERPGAVYLAATLAAHNQKGLPCFGIYGKDVQDMGDTTIPGDVRDKLLNFARAGMAVAIMKGHSYLAIGSVSMGIAGSIVDPQFFQEYLGMRNEYVDSSEILRRIQLNIFDPEEYKKAIAWVKQNCKEGKDYNRKEKIKSRKEKDRDWEFVTKMTMIIRDLMEGNPKLAEMGYAEEGQGHNAIVSGFQGQRQWTDFLPDGDFSEAMLNSSFDWNGIRNPYMVATENDCYNGVSMLFNYLLTNTAQIFADVRTYWSPDATERVSGWKPDGRAADGFIHLINSGSATLDGTGQQTKDGKPAMKPFWEIKQKEADACLAATTWSPSNRDYMRGGGYSSTFLTKGEMPVTMCRLNLVKGQGPVLQIAEGYTIDLPDEVHNTLNERTDRIWPTTWFVPNLTGLGPFKDVYSVMANWGANHGAISYGHIGDQLITLASMLRIPVAMHNVNPDVIFRPSAWGAFGMDGEGADYRACQVYGPLYK</sequence>
<dbReference type="PANTHER" id="PTHR37840">
    <property type="entry name" value="L-FUCOSE ISOMERASE"/>
    <property type="match status" value="1"/>
</dbReference>
<name>A0ABZ0W0P8_9BACT</name>
<dbReference type="Gene3D" id="3.40.50.1070">
    <property type="match status" value="1"/>
</dbReference>
<protein>
    <recommendedName>
        <fullName evidence="7">L-fucose isomerase</fullName>
        <shortName evidence="7">FucIase</shortName>
        <ecNumber evidence="7">5.3.1.25</ecNumber>
    </recommendedName>
    <alternativeName>
        <fullName evidence="7">6-deoxy-L-galactose isomerase</fullName>
    </alternativeName>
</protein>
<evidence type="ECO:0000256" key="5">
    <source>
        <dbReference type="ARBA" id="ARBA00023253"/>
    </source>
</evidence>
<dbReference type="InterPro" id="IPR004216">
    <property type="entry name" value="Fuc/Ara_isomerase_C"/>
</dbReference>
<dbReference type="Proteomes" id="UP001325680">
    <property type="component" value="Chromosome"/>
</dbReference>
<dbReference type="HAMAP" id="MF_01254">
    <property type="entry name" value="Fucose_iso"/>
    <property type="match status" value="1"/>
</dbReference>
<dbReference type="GO" id="GO:0008736">
    <property type="term" value="F:L-fucose isomerase activity"/>
    <property type="evidence" value="ECO:0007669"/>
    <property type="project" value="UniProtKB-EC"/>
</dbReference>
<dbReference type="Gene3D" id="3.20.14.10">
    <property type="entry name" value="L-fucose/L-arabinose isomerase, C-terminal"/>
    <property type="match status" value="1"/>
</dbReference>
<keyword evidence="6 7" id="KW-0119">Carbohydrate metabolism</keyword>
<keyword evidence="5 7" id="KW-0294">Fucose metabolism</keyword>
<dbReference type="Gene3D" id="3.40.275.10">
    <property type="entry name" value="L-fucose Isomerase, Chain A, domain 2"/>
    <property type="match status" value="1"/>
</dbReference>
<dbReference type="SUPFAM" id="SSF50443">
    <property type="entry name" value="FucI/AraA C-terminal domain-like"/>
    <property type="match status" value="1"/>
</dbReference>
<feature type="binding site" evidence="7">
    <location>
        <position position="533"/>
    </location>
    <ligand>
        <name>Mn(2+)</name>
        <dbReference type="ChEBI" id="CHEBI:29035"/>
    </ligand>
</feature>
<feature type="domain" description="L-fucose isomerase N-terminal-1" evidence="9">
    <location>
        <begin position="12"/>
        <end position="180"/>
    </location>
</feature>
<comment type="function">
    <text evidence="7">Converts the aldose L-fucose into the corresponding ketose L-fuculose.</text>
</comment>
<comment type="catalytic activity">
    <reaction evidence="7">
        <text>L-fucose = L-fuculose</text>
        <dbReference type="Rhea" id="RHEA:17233"/>
        <dbReference type="ChEBI" id="CHEBI:2181"/>
        <dbReference type="ChEBI" id="CHEBI:17617"/>
        <dbReference type="EC" id="5.3.1.25"/>
    </reaction>
</comment>
<dbReference type="InterPro" id="IPR012888">
    <property type="entry name" value="Fucose_iso_N1"/>
</dbReference>
<dbReference type="EC" id="5.3.1.25" evidence="7"/>
<evidence type="ECO:0000256" key="6">
    <source>
        <dbReference type="ARBA" id="ARBA00023277"/>
    </source>
</evidence>
<dbReference type="InterPro" id="IPR038393">
    <property type="entry name" value="Fuc_iso_dom3_sf"/>
</dbReference>
<dbReference type="InterPro" id="IPR038391">
    <property type="entry name" value="Fucose_iso_dom1_sf"/>
</dbReference>
<keyword evidence="3 7" id="KW-0464">Manganese</keyword>
<feature type="binding site" evidence="7">
    <location>
        <position position="367"/>
    </location>
    <ligand>
        <name>Mn(2+)</name>
        <dbReference type="ChEBI" id="CHEBI:29035"/>
    </ligand>
</feature>
<evidence type="ECO:0000256" key="7">
    <source>
        <dbReference type="HAMAP-Rule" id="MF_01254"/>
    </source>
</evidence>
<dbReference type="Pfam" id="PF07882">
    <property type="entry name" value="Fucose_iso_N2"/>
    <property type="match status" value="1"/>
</dbReference>
<evidence type="ECO:0000259" key="9">
    <source>
        <dbReference type="Pfam" id="PF07881"/>
    </source>
</evidence>
<gene>
    <name evidence="7" type="primary">fucI</name>
    <name evidence="11" type="ORF">U0035_13800</name>
</gene>
<dbReference type="InterPro" id="IPR015888">
    <property type="entry name" value="Fuc_isomerase_C"/>
</dbReference>
<evidence type="ECO:0000313" key="12">
    <source>
        <dbReference type="Proteomes" id="UP001325680"/>
    </source>
</evidence>
<comment type="pathway">
    <text evidence="7">Carbohydrate degradation; L-fucose degradation; L-lactaldehyde and glycerone phosphate from L-fucose: step 1/3.</text>
</comment>
<dbReference type="InterPro" id="IPR005763">
    <property type="entry name" value="Fucose_isomerase"/>
</dbReference>
<feature type="binding site" evidence="7">
    <location>
        <position position="343"/>
    </location>
    <ligand>
        <name>Mn(2+)</name>
        <dbReference type="ChEBI" id="CHEBI:29035"/>
    </ligand>
</feature>
<dbReference type="NCBIfam" id="TIGR01089">
    <property type="entry name" value="fucI"/>
    <property type="match status" value="1"/>
</dbReference>
<evidence type="ECO:0000313" key="11">
    <source>
        <dbReference type="EMBL" id="WQD36741.1"/>
    </source>
</evidence>
<dbReference type="Pfam" id="PF02952">
    <property type="entry name" value="Fucose_iso_C"/>
    <property type="match status" value="1"/>
</dbReference>
<comment type="subcellular location">
    <subcellularLocation>
        <location evidence="7">Cytoplasm</location>
    </subcellularLocation>
</comment>
<keyword evidence="4 7" id="KW-0413">Isomerase</keyword>
<evidence type="ECO:0000256" key="2">
    <source>
        <dbReference type="ARBA" id="ARBA00022723"/>
    </source>
</evidence>
<comment type="cofactor">
    <cofactor evidence="7">
        <name>Mn(2+)</name>
        <dbReference type="ChEBI" id="CHEBI:29035"/>
    </cofactor>
</comment>
<feature type="domain" description="L-fucose isomerase C-terminal" evidence="8">
    <location>
        <begin position="396"/>
        <end position="559"/>
    </location>
</feature>
<feature type="active site" description="Proton acceptor" evidence="7">
    <location>
        <position position="343"/>
    </location>
</feature>
<dbReference type="SUPFAM" id="SSF53743">
    <property type="entry name" value="FucI/AraA N-terminal and middle domains"/>
    <property type="match status" value="1"/>
</dbReference>
<dbReference type="RefSeq" id="WP_114790352.1">
    <property type="nucleotide sequence ID" value="NZ_CP139960.1"/>
</dbReference>
<dbReference type="InterPro" id="IPR009015">
    <property type="entry name" value="Fucose_isomerase_N/cen_sf"/>
</dbReference>
<dbReference type="InterPro" id="IPR012889">
    <property type="entry name" value="Fucose_isomerase_N2"/>
</dbReference>
<feature type="domain" description="L-fucose isomerase N-terminal-2" evidence="10">
    <location>
        <begin position="182"/>
        <end position="360"/>
    </location>
</feature>
<dbReference type="PANTHER" id="PTHR37840:SF1">
    <property type="entry name" value="L-FUCOSE ISOMERASE"/>
    <property type="match status" value="1"/>
</dbReference>
<evidence type="ECO:0000256" key="3">
    <source>
        <dbReference type="ARBA" id="ARBA00023211"/>
    </source>
</evidence>
<evidence type="ECO:0000256" key="4">
    <source>
        <dbReference type="ARBA" id="ARBA00023235"/>
    </source>
</evidence>
<evidence type="ECO:0000256" key="1">
    <source>
        <dbReference type="ARBA" id="ARBA00022490"/>
    </source>
</evidence>
<accession>A0ABZ0W0P8</accession>
<dbReference type="NCBIfam" id="NF008220">
    <property type="entry name" value="PRK10991.1"/>
    <property type="match status" value="1"/>
</dbReference>
<dbReference type="Pfam" id="PF07881">
    <property type="entry name" value="Fucose_iso_N1"/>
    <property type="match status" value="1"/>
</dbReference>
<dbReference type="EMBL" id="CP139960">
    <property type="protein sequence ID" value="WQD36741.1"/>
    <property type="molecule type" value="Genomic_DNA"/>
</dbReference>